<feature type="region of interest" description="Disordered" evidence="1">
    <location>
        <begin position="1"/>
        <end position="27"/>
    </location>
</feature>
<dbReference type="EMBL" id="KR011064">
    <property type="protein sequence ID" value="AKJ71971.1"/>
    <property type="molecule type" value="Genomic_DNA"/>
</dbReference>
<sequence length="425" mass="46889">MTSRRKKRSSGQSESREAPASGRPDWIKDTAISGTKIHEQLEQLTKDDLRKSLTRAVKATVQPGEMIVSGGGARGLMQQVPGTFAGIAGGSGGKGGQMKTQPYTGLFGPLHTKASSQEEAESDSLKLLRPLSPVGYRTVSAQKGVRMDSMIQKQGEWISKMTAPPLIELGRHNRWREPAAAWELIDSYDLYDELLGLCSTHDEPPRGWDVELASGFRARITTKANPQANGLYVLLDSDVDNSYGKVPVFRPFVNTNGARPHAEWKIMQETLFAVLIHTEAYFEFPLLAEIDDANNKIANIWYARMRAEVDEDAQTVKIVGLVEATITVNNKSENGLFVVNIGEFPWSYQIPLEVIEQAFVSSVDEIVDLGAGADIFCRDCEKAYSILDPLTVDRMCLALTGKCIECEQHKFNPKDFGDAVPPPPF</sequence>
<protein>
    <submittedName>
        <fullName evidence="2">Uncharacterized protein</fullName>
    </submittedName>
</protein>
<evidence type="ECO:0000256" key="1">
    <source>
        <dbReference type="SAM" id="MobiDB-lite"/>
    </source>
</evidence>
<name>A0A0K0N5U4_9CAUD</name>
<organism evidence="2 3">
    <name type="scientific">Tsukamurella phage TIN4</name>
    <dbReference type="NCBI Taxonomy" id="1636547"/>
    <lineage>
        <taxon>Viruses</taxon>
        <taxon>Duplodnaviria</taxon>
        <taxon>Heunggongvirae</taxon>
        <taxon>Uroviricota</taxon>
        <taxon>Caudoviricetes</taxon>
        <taxon>Tinduovirus</taxon>
        <taxon>Tinduovirus TIN3</taxon>
    </lineage>
</organism>
<evidence type="ECO:0000313" key="2">
    <source>
        <dbReference type="EMBL" id="AKJ71971.1"/>
    </source>
</evidence>
<accession>A0A0K0N5U4</accession>
<evidence type="ECO:0000313" key="3">
    <source>
        <dbReference type="Proteomes" id="UP000223234"/>
    </source>
</evidence>
<proteinExistence type="predicted"/>
<reference evidence="2 3" key="1">
    <citation type="journal article" date="2015" name="Appl. Environ. Microbiol.">
        <title>Three of a Kind: Genetically Similar Tsukamurella Phages TIN2, TIN3, and TIN4.</title>
        <authorList>
            <person name="Dyson Z.A."/>
            <person name="Tucci J."/>
            <person name="Seviour R.J."/>
            <person name="Petrovski S."/>
        </authorList>
    </citation>
    <scope>NUCLEOTIDE SEQUENCE [LARGE SCALE GENOMIC DNA]</scope>
</reference>
<gene>
    <name evidence="2" type="ORF">TIN4_65</name>
</gene>
<dbReference type="Proteomes" id="UP000223234">
    <property type="component" value="Segment"/>
</dbReference>